<evidence type="ECO:0000256" key="2">
    <source>
        <dbReference type="ARBA" id="ARBA00022801"/>
    </source>
</evidence>
<reference evidence="6" key="1">
    <citation type="submission" date="2015-02" db="EMBL/GenBank/DDBJ databases">
        <title>A transcriptome of Wollemia nobilis - a relic of Gondwana.</title>
        <authorList>
            <person name="Chia J.Y."/>
            <person name="Leong Y.S."/>
            <person name="Abdul Karim S."/>
            <person name="Wan Azmi N."/>
            <person name="Hercus R."/>
            <person name="Croft L."/>
        </authorList>
    </citation>
    <scope>NUCLEOTIDE SEQUENCE</scope>
    <source>
        <strain evidence="6">MaeBrown</strain>
        <tissue evidence="6">Leaf</tissue>
    </source>
</reference>
<dbReference type="GO" id="GO:0005975">
    <property type="term" value="P:carbohydrate metabolic process"/>
    <property type="evidence" value="ECO:0007669"/>
    <property type="project" value="InterPro"/>
</dbReference>
<dbReference type="Gene3D" id="2.115.10.20">
    <property type="entry name" value="Glycosyl hydrolase domain, family 43"/>
    <property type="match status" value="1"/>
</dbReference>
<dbReference type="FunFam" id="2.115.10.20:FF:000001">
    <property type="entry name" value="Beta-fructofuranosidase, insoluble isoenzyme CWINV1"/>
    <property type="match status" value="1"/>
</dbReference>
<evidence type="ECO:0000256" key="3">
    <source>
        <dbReference type="ARBA" id="ARBA00023295"/>
    </source>
</evidence>
<evidence type="ECO:0000256" key="4">
    <source>
        <dbReference type="SAM" id="SignalP"/>
    </source>
</evidence>
<dbReference type="InterPro" id="IPR001362">
    <property type="entry name" value="Glyco_hydro_32"/>
</dbReference>
<proteinExistence type="inferred from homology"/>
<dbReference type="InterPro" id="IPR050551">
    <property type="entry name" value="Fructan_Metab_Enzymes"/>
</dbReference>
<keyword evidence="4" id="KW-0732">Signal</keyword>
<dbReference type="PROSITE" id="PS00609">
    <property type="entry name" value="GLYCOSYL_HYDROL_F32"/>
    <property type="match status" value="1"/>
</dbReference>
<dbReference type="AlphaFoldDB" id="A0A0C9QPW1"/>
<accession>A0A0C9QPW1</accession>
<feature type="signal peptide" evidence="4">
    <location>
        <begin position="1"/>
        <end position="27"/>
    </location>
</feature>
<dbReference type="Pfam" id="PF00251">
    <property type="entry name" value="Glyco_hydro_32N"/>
    <property type="match status" value="1"/>
</dbReference>
<evidence type="ECO:0000256" key="1">
    <source>
        <dbReference type="ARBA" id="ARBA00009902"/>
    </source>
</evidence>
<organism evidence="6">
    <name type="scientific">Wollemia nobilis</name>
    <dbReference type="NCBI Taxonomy" id="56998"/>
    <lineage>
        <taxon>Eukaryota</taxon>
        <taxon>Viridiplantae</taxon>
        <taxon>Streptophyta</taxon>
        <taxon>Embryophyta</taxon>
        <taxon>Tracheophyta</taxon>
        <taxon>Spermatophyta</taxon>
        <taxon>Pinopsida</taxon>
        <taxon>Pinidae</taxon>
        <taxon>Conifers II</taxon>
        <taxon>Araucariales</taxon>
        <taxon>Araucariaceae</taxon>
        <taxon>Wollemia</taxon>
    </lineage>
</organism>
<dbReference type="SUPFAM" id="SSF75005">
    <property type="entry name" value="Arabinanase/levansucrase/invertase"/>
    <property type="match status" value="1"/>
</dbReference>
<evidence type="ECO:0000259" key="5">
    <source>
        <dbReference type="Pfam" id="PF00251"/>
    </source>
</evidence>
<name>A0A0C9QPW1_9CONI</name>
<keyword evidence="3" id="KW-0326">Glycosidase</keyword>
<protein>
    <submittedName>
        <fullName evidence="6">TSA: Wollemia nobilis Ref_Wollemi_Transcript_14316_2269 transcribed RNA sequence</fullName>
    </submittedName>
</protein>
<keyword evidence="2" id="KW-0378">Hydrolase</keyword>
<dbReference type="CDD" id="cd18624">
    <property type="entry name" value="GH32_Fruct1-like"/>
    <property type="match status" value="1"/>
</dbReference>
<dbReference type="InterPro" id="IPR018053">
    <property type="entry name" value="Glyco_hydro_32_AS"/>
</dbReference>
<comment type="similarity">
    <text evidence="1">Belongs to the glycosyl hydrolase 32 family.</text>
</comment>
<dbReference type="PANTHER" id="PTHR31953">
    <property type="entry name" value="BETA-FRUCTOFURANOSIDASE, INSOLUBLE ISOENZYME CWINV1-RELATED"/>
    <property type="match status" value="1"/>
</dbReference>
<dbReference type="SMART" id="SM00640">
    <property type="entry name" value="Glyco_32"/>
    <property type="match status" value="1"/>
</dbReference>
<feature type="domain" description="Glycosyl hydrolase family 32 N-terminal" evidence="5">
    <location>
        <begin position="53"/>
        <end position="373"/>
    </location>
</feature>
<dbReference type="EMBL" id="GCHU01014235">
    <property type="protein sequence ID" value="JAG86785.1"/>
    <property type="molecule type" value="Transcribed_RNA"/>
</dbReference>
<dbReference type="InterPro" id="IPR023296">
    <property type="entry name" value="Glyco_hydro_beta-prop_sf"/>
</dbReference>
<sequence length="398" mass="45948">MAMAKELLVSLIGLAWLWSTIFPVLQASHIIHNVDRLNTVSKSVQQPYRTAYHFQPIKNWMNDPNGPMFYKGFYHLFYQYNPYGAVWGNIVWEHAVSKDLIHWESLKTAIVPSEWYDIKGCWSGSATLLKGGKPVILYTGWDNSSRQVQNMVVPKNPADPLLREWVKIPQNPILVPENGINASSFRDPTTGWLGPDGRWRIIVGNKEDKHHKGRALLYISKDFVRWTKKQHPLDSAKLTGMWECPDFYPVALLGKEGLDTSMLASSAKHVLKVSLDDKKYDSYTIGTYLFDKDRYVPDNTSVDNEDGLRYDYGKFYASKTFFDYHKNRRILWGWINESDSTADDIAKDWSGVQAIPRTIWLDNVSKSRLLQWPISEIESLRLKKTDKKKHSSQQRISC</sequence>
<feature type="chain" id="PRO_5002201276" evidence="4">
    <location>
        <begin position="28"/>
        <end position="398"/>
    </location>
</feature>
<dbReference type="InterPro" id="IPR013148">
    <property type="entry name" value="Glyco_hydro_32_N"/>
</dbReference>
<dbReference type="GO" id="GO:0004553">
    <property type="term" value="F:hydrolase activity, hydrolyzing O-glycosyl compounds"/>
    <property type="evidence" value="ECO:0007669"/>
    <property type="project" value="InterPro"/>
</dbReference>
<evidence type="ECO:0000313" key="6">
    <source>
        <dbReference type="EMBL" id="JAG86785.1"/>
    </source>
</evidence>